<sequence length="114" mass="13455">MKTNLFSVIYSIRTDKSAGTVFLRYRIVTYTLPAIRAIVNGICLSFISLQSNVIILYWVGCDLTRIYKEQPGIARERQKKIKLKRKKNNFFFILYLNIKKCEIFITIKYKCCIE</sequence>
<organism evidence="2 3">
    <name type="scientific">Cardiocondyla obscurior</name>
    <dbReference type="NCBI Taxonomy" id="286306"/>
    <lineage>
        <taxon>Eukaryota</taxon>
        <taxon>Metazoa</taxon>
        <taxon>Ecdysozoa</taxon>
        <taxon>Arthropoda</taxon>
        <taxon>Hexapoda</taxon>
        <taxon>Insecta</taxon>
        <taxon>Pterygota</taxon>
        <taxon>Neoptera</taxon>
        <taxon>Endopterygota</taxon>
        <taxon>Hymenoptera</taxon>
        <taxon>Apocrita</taxon>
        <taxon>Aculeata</taxon>
        <taxon>Formicoidea</taxon>
        <taxon>Formicidae</taxon>
        <taxon>Myrmicinae</taxon>
        <taxon>Cardiocondyla</taxon>
    </lineage>
</organism>
<evidence type="ECO:0000256" key="1">
    <source>
        <dbReference type="SAM" id="Phobius"/>
    </source>
</evidence>
<comment type="caution">
    <text evidence="2">The sequence shown here is derived from an EMBL/GenBank/DDBJ whole genome shotgun (WGS) entry which is preliminary data.</text>
</comment>
<keyword evidence="1" id="KW-0472">Membrane</keyword>
<protein>
    <submittedName>
        <fullName evidence="2">Uncharacterized protein</fullName>
    </submittedName>
</protein>
<dbReference type="EMBL" id="JADYXP020000003">
    <property type="protein sequence ID" value="KAL0129129.1"/>
    <property type="molecule type" value="Genomic_DNA"/>
</dbReference>
<accession>A0AAW2GLM8</accession>
<dbReference type="AlphaFoldDB" id="A0AAW2GLM8"/>
<keyword evidence="1" id="KW-1133">Transmembrane helix</keyword>
<evidence type="ECO:0000313" key="3">
    <source>
        <dbReference type="Proteomes" id="UP001430953"/>
    </source>
</evidence>
<reference evidence="2 3" key="1">
    <citation type="submission" date="2023-03" db="EMBL/GenBank/DDBJ databases">
        <title>High recombination rates correlate with genetic variation in Cardiocondyla obscurior ants.</title>
        <authorList>
            <person name="Errbii M."/>
        </authorList>
    </citation>
    <scope>NUCLEOTIDE SEQUENCE [LARGE SCALE GENOMIC DNA]</scope>
    <source>
        <strain evidence="2">Alpha-2009</strain>
        <tissue evidence="2">Whole body</tissue>
    </source>
</reference>
<feature type="transmembrane region" description="Helical" evidence="1">
    <location>
        <begin position="34"/>
        <end position="59"/>
    </location>
</feature>
<name>A0AAW2GLM8_9HYME</name>
<gene>
    <name evidence="2" type="ORF">PUN28_004073</name>
</gene>
<keyword evidence="1" id="KW-0812">Transmembrane</keyword>
<keyword evidence="3" id="KW-1185">Reference proteome</keyword>
<dbReference type="Proteomes" id="UP001430953">
    <property type="component" value="Unassembled WGS sequence"/>
</dbReference>
<evidence type="ECO:0000313" key="2">
    <source>
        <dbReference type="EMBL" id="KAL0129129.1"/>
    </source>
</evidence>
<proteinExistence type="predicted"/>